<feature type="transmembrane region" description="Helical" evidence="7">
    <location>
        <begin position="237"/>
        <end position="254"/>
    </location>
</feature>
<dbReference type="Gene3D" id="1.20.1720.10">
    <property type="entry name" value="Multidrug resistance protein D"/>
    <property type="match status" value="1"/>
</dbReference>
<dbReference type="CDD" id="cd17321">
    <property type="entry name" value="MFS_MMR_MDR_like"/>
    <property type="match status" value="1"/>
</dbReference>
<dbReference type="Gene3D" id="1.20.1250.20">
    <property type="entry name" value="MFS general substrate transporter like domains"/>
    <property type="match status" value="1"/>
</dbReference>
<evidence type="ECO:0000256" key="6">
    <source>
        <dbReference type="ARBA" id="ARBA00023136"/>
    </source>
</evidence>
<feature type="transmembrane region" description="Helical" evidence="7">
    <location>
        <begin position="484"/>
        <end position="503"/>
    </location>
</feature>
<dbReference type="PROSITE" id="PS50850">
    <property type="entry name" value="MFS"/>
    <property type="match status" value="1"/>
</dbReference>
<feature type="transmembrane region" description="Helical" evidence="7">
    <location>
        <begin position="364"/>
        <end position="392"/>
    </location>
</feature>
<dbReference type="PANTHER" id="PTHR42718">
    <property type="entry name" value="MAJOR FACILITATOR SUPERFAMILY MULTIDRUG TRANSPORTER MFSC"/>
    <property type="match status" value="1"/>
</dbReference>
<evidence type="ECO:0000256" key="1">
    <source>
        <dbReference type="ARBA" id="ARBA00004651"/>
    </source>
</evidence>
<feature type="transmembrane region" description="Helical" evidence="7">
    <location>
        <begin position="412"/>
        <end position="431"/>
    </location>
</feature>
<organism evidence="9 10">
    <name type="scientific">Streptosporangium saharense</name>
    <dbReference type="NCBI Taxonomy" id="1706840"/>
    <lineage>
        <taxon>Bacteria</taxon>
        <taxon>Bacillati</taxon>
        <taxon>Actinomycetota</taxon>
        <taxon>Actinomycetes</taxon>
        <taxon>Streptosporangiales</taxon>
        <taxon>Streptosporangiaceae</taxon>
        <taxon>Streptosporangium</taxon>
    </lineage>
</organism>
<feature type="transmembrane region" description="Helical" evidence="7">
    <location>
        <begin position="21"/>
        <end position="45"/>
    </location>
</feature>
<evidence type="ECO:0000256" key="4">
    <source>
        <dbReference type="ARBA" id="ARBA00022692"/>
    </source>
</evidence>
<evidence type="ECO:0000256" key="3">
    <source>
        <dbReference type="ARBA" id="ARBA00022475"/>
    </source>
</evidence>
<dbReference type="SUPFAM" id="SSF103473">
    <property type="entry name" value="MFS general substrate transporter"/>
    <property type="match status" value="1"/>
</dbReference>
<dbReference type="InterPro" id="IPR020846">
    <property type="entry name" value="MFS_dom"/>
</dbReference>
<dbReference type="GO" id="GO:0005886">
    <property type="term" value="C:plasma membrane"/>
    <property type="evidence" value="ECO:0007669"/>
    <property type="project" value="UniProtKB-SubCell"/>
</dbReference>
<dbReference type="PANTHER" id="PTHR42718:SF47">
    <property type="entry name" value="METHYL VIOLOGEN RESISTANCE PROTEIN SMVA"/>
    <property type="match status" value="1"/>
</dbReference>
<feature type="transmembrane region" description="Helical" evidence="7">
    <location>
        <begin position="86"/>
        <end position="105"/>
    </location>
</feature>
<keyword evidence="6 7" id="KW-0472">Membrane</keyword>
<keyword evidence="4 7" id="KW-0812">Transmembrane</keyword>
<dbReference type="GO" id="GO:0022857">
    <property type="term" value="F:transmembrane transporter activity"/>
    <property type="evidence" value="ECO:0007669"/>
    <property type="project" value="InterPro"/>
</dbReference>
<dbReference type="EMBL" id="JACHJP010000008">
    <property type="protein sequence ID" value="MBB4918863.1"/>
    <property type="molecule type" value="Genomic_DNA"/>
</dbReference>
<reference evidence="9 10" key="1">
    <citation type="submission" date="2020-08" db="EMBL/GenBank/DDBJ databases">
        <title>Genomic Encyclopedia of Type Strains, Phase III (KMG-III): the genomes of soil and plant-associated and newly described type strains.</title>
        <authorList>
            <person name="Whitman W."/>
        </authorList>
    </citation>
    <scope>NUCLEOTIDE SEQUENCE [LARGE SCALE GENOMIC DNA]</scope>
    <source>
        <strain evidence="9 10">CECT 8840</strain>
    </source>
</reference>
<evidence type="ECO:0000256" key="2">
    <source>
        <dbReference type="ARBA" id="ARBA00022448"/>
    </source>
</evidence>
<keyword evidence="2" id="KW-0813">Transport</keyword>
<name>A0A7W7QSV5_9ACTN</name>
<evidence type="ECO:0000313" key="10">
    <source>
        <dbReference type="Proteomes" id="UP000552644"/>
    </source>
</evidence>
<feature type="transmembrane region" description="Helical" evidence="7">
    <location>
        <begin position="111"/>
        <end position="132"/>
    </location>
</feature>
<sequence>MHDETTKEAPPRAGRREWIGLAVLALPTLLVALDIGVLFLAVPHLSADLGTSSVEQLWIADVYGFFLAGFLITMGTLGDRVGRRRLLLVGGAAFGLASVLAAYSGSPGMLIVARAVLGVAGATLMPSTLALISNMFADARQRGLAISLWAACQFGGAALGPVVGGILLERFWWGSVFLLGVPVMALLLVLAPPLLPEYRNPQAGRLDLVSVALSLATVLPLVYGVKELAVGDGTAPAVPLAALAVGLLLGFLFVRRQLRLEHPLLDLRLFAERSFGVVLVTMLLGGATIAGTGLLVSQYLQSVLGLSPAMAALWYAPMGLALAVGAMLSPALVRWMRPGTAIAGGLALSAVGFALVALTDAGGAGGLALAVLGIAVLALGDGPLVSLGTGLVVGSVPPERAGSAASISETSLHFGGTLGMALMGTIGAAVYRSHLAGALPPGLDKQAGETLAGAVSVASELPAEPAARLLTVAREAFTSGLNTVGVIGVVVFVGLAALTAATLRRPAPAKTPVPAKN</sequence>
<keyword evidence="10" id="KW-1185">Reference proteome</keyword>
<dbReference type="AlphaFoldDB" id="A0A7W7QSV5"/>
<comment type="subcellular location">
    <subcellularLocation>
        <location evidence="1">Cell membrane</location>
        <topology evidence="1">Multi-pass membrane protein</topology>
    </subcellularLocation>
</comment>
<keyword evidence="3" id="KW-1003">Cell membrane</keyword>
<dbReference type="InterPro" id="IPR036259">
    <property type="entry name" value="MFS_trans_sf"/>
</dbReference>
<dbReference type="InterPro" id="IPR011701">
    <property type="entry name" value="MFS"/>
</dbReference>
<evidence type="ECO:0000259" key="8">
    <source>
        <dbReference type="PROSITE" id="PS50850"/>
    </source>
</evidence>
<feature type="domain" description="Major facilitator superfamily (MFS) profile" evidence="8">
    <location>
        <begin position="20"/>
        <end position="506"/>
    </location>
</feature>
<keyword evidence="5 7" id="KW-1133">Transmembrane helix</keyword>
<evidence type="ECO:0000313" key="9">
    <source>
        <dbReference type="EMBL" id="MBB4918863.1"/>
    </source>
</evidence>
<feature type="transmembrane region" description="Helical" evidence="7">
    <location>
        <begin position="340"/>
        <end position="358"/>
    </location>
</feature>
<accession>A0A7W7QSV5</accession>
<protein>
    <submittedName>
        <fullName evidence="9">DHA2 family multidrug resistance protein-like MFS transporter</fullName>
    </submittedName>
</protein>
<feature type="transmembrane region" description="Helical" evidence="7">
    <location>
        <begin position="144"/>
        <end position="166"/>
    </location>
</feature>
<feature type="transmembrane region" description="Helical" evidence="7">
    <location>
        <begin position="312"/>
        <end position="333"/>
    </location>
</feature>
<feature type="transmembrane region" description="Helical" evidence="7">
    <location>
        <begin position="172"/>
        <end position="194"/>
    </location>
</feature>
<comment type="caution">
    <text evidence="9">The sequence shown here is derived from an EMBL/GenBank/DDBJ whole genome shotgun (WGS) entry which is preliminary data.</text>
</comment>
<feature type="transmembrane region" description="Helical" evidence="7">
    <location>
        <begin position="57"/>
        <end position="74"/>
    </location>
</feature>
<evidence type="ECO:0000256" key="7">
    <source>
        <dbReference type="SAM" id="Phobius"/>
    </source>
</evidence>
<gene>
    <name evidence="9" type="ORF">FHS44_005999</name>
</gene>
<dbReference type="Proteomes" id="UP000552644">
    <property type="component" value="Unassembled WGS sequence"/>
</dbReference>
<feature type="transmembrane region" description="Helical" evidence="7">
    <location>
        <begin position="275"/>
        <end position="300"/>
    </location>
</feature>
<dbReference type="Pfam" id="PF07690">
    <property type="entry name" value="MFS_1"/>
    <property type="match status" value="1"/>
</dbReference>
<evidence type="ECO:0000256" key="5">
    <source>
        <dbReference type="ARBA" id="ARBA00022989"/>
    </source>
</evidence>
<proteinExistence type="predicted"/>
<feature type="transmembrane region" description="Helical" evidence="7">
    <location>
        <begin position="206"/>
        <end position="225"/>
    </location>
</feature>